<evidence type="ECO:0000256" key="4">
    <source>
        <dbReference type="ARBA" id="ARBA00023315"/>
    </source>
</evidence>
<keyword evidence="3" id="KW-0808">Transferase</keyword>
<dbReference type="AlphaFoldDB" id="A0AAD5RG60"/>
<evidence type="ECO:0000256" key="5">
    <source>
        <dbReference type="SAM" id="MobiDB-lite"/>
    </source>
</evidence>
<evidence type="ECO:0000313" key="8">
    <source>
        <dbReference type="EMBL" id="KAJ2892099.1"/>
    </source>
</evidence>
<accession>A0AAD5RG60</accession>
<dbReference type="Pfam" id="PF04377">
    <property type="entry name" value="ATE_C"/>
    <property type="match status" value="1"/>
</dbReference>
<dbReference type="InterPro" id="IPR030700">
    <property type="entry name" value="N-end_Aminoacyl_Trfase"/>
</dbReference>
<evidence type="ECO:0000259" key="7">
    <source>
        <dbReference type="Pfam" id="PF04377"/>
    </source>
</evidence>
<comment type="similarity">
    <text evidence="1">Belongs to the R-transferase family.</text>
</comment>
<proteinExistence type="inferred from homology"/>
<feature type="domain" description="N-end rule aminoacyl transferase C-terminal" evidence="7">
    <location>
        <begin position="123"/>
        <end position="259"/>
    </location>
</feature>
<dbReference type="Pfam" id="PF04376">
    <property type="entry name" value="ATE_N"/>
    <property type="match status" value="1"/>
</dbReference>
<sequence>MSAEFYQKLLDRCWRRSGTLMYRPNQRDSCCPHYTIRLDSGQFHPARDQRHAVNRFNKYILGDDYLKAAARLHPRSKWEAKKRETEFDLVERVHESEASRAKRPPSPAHRFEVALEPDDFTEEKFRIFQSYQGHVHKEEAGQITRPSFKRFLCSSPLRRETVQTPAGSQKKLGSYHQMYRIDGELVAVGVLDLLPQCVSAVYFMYHDSVHKHSFGKLGALREIALAIEGGYKWWYPGFYIHSCPKMRYKIEYSPQYVLDPEALTWDLLDKDALTLFDKKDYVSLSGEKKKASNADGENHDTDDVEGEATTHDNTSLFHTNMPGIPSLQDMRSVDLDHISLCLDSKDDTFLTSDLVVWEDQSVDTSGALKASIAEFAAALGPDLLGEICLDFRRDQ</sequence>
<comment type="caution">
    <text evidence="8">The sequence shown here is derived from an EMBL/GenBank/DDBJ whole genome shotgun (WGS) entry which is preliminary data.</text>
</comment>
<keyword evidence="9" id="KW-1185">Reference proteome</keyword>
<protein>
    <recommendedName>
        <fullName evidence="2">arginyltransferase</fullName>
        <ecNumber evidence="2">2.3.2.8</ecNumber>
    </recommendedName>
</protein>
<dbReference type="EC" id="2.3.2.8" evidence="2"/>
<keyword evidence="4" id="KW-0012">Acyltransferase</keyword>
<evidence type="ECO:0000313" key="9">
    <source>
        <dbReference type="Proteomes" id="UP001201980"/>
    </source>
</evidence>
<dbReference type="GO" id="GO:0004057">
    <property type="term" value="F:arginyl-tRNA--protein transferase activity"/>
    <property type="evidence" value="ECO:0007669"/>
    <property type="project" value="UniProtKB-EC"/>
</dbReference>
<dbReference type="EMBL" id="JAKWBI020000890">
    <property type="protein sequence ID" value="KAJ2892099.1"/>
    <property type="molecule type" value="Genomic_DNA"/>
</dbReference>
<evidence type="ECO:0000256" key="3">
    <source>
        <dbReference type="ARBA" id="ARBA00022679"/>
    </source>
</evidence>
<dbReference type="InterPro" id="IPR007472">
    <property type="entry name" value="N-end_Aminoacyl_Trfase_C"/>
</dbReference>
<dbReference type="InterPro" id="IPR016181">
    <property type="entry name" value="Acyl_CoA_acyltransferase"/>
</dbReference>
<feature type="region of interest" description="Disordered" evidence="5">
    <location>
        <begin position="287"/>
        <end position="315"/>
    </location>
</feature>
<dbReference type="GO" id="GO:0005737">
    <property type="term" value="C:cytoplasm"/>
    <property type="evidence" value="ECO:0007669"/>
    <property type="project" value="TreeGrafter"/>
</dbReference>
<dbReference type="PANTHER" id="PTHR21367">
    <property type="entry name" value="ARGININE-TRNA-PROTEIN TRANSFERASE 1"/>
    <property type="match status" value="1"/>
</dbReference>
<feature type="compositionally biased region" description="Basic and acidic residues" evidence="5">
    <location>
        <begin position="287"/>
        <end position="301"/>
    </location>
</feature>
<organism evidence="8 9">
    <name type="scientific">Zalerion maritima</name>
    <dbReference type="NCBI Taxonomy" id="339359"/>
    <lineage>
        <taxon>Eukaryota</taxon>
        <taxon>Fungi</taxon>
        <taxon>Dikarya</taxon>
        <taxon>Ascomycota</taxon>
        <taxon>Pezizomycotina</taxon>
        <taxon>Sordariomycetes</taxon>
        <taxon>Lulworthiomycetidae</taxon>
        <taxon>Lulworthiales</taxon>
        <taxon>Lulworthiaceae</taxon>
        <taxon>Zalerion</taxon>
    </lineage>
</organism>
<evidence type="ECO:0000256" key="1">
    <source>
        <dbReference type="ARBA" id="ARBA00009991"/>
    </source>
</evidence>
<dbReference type="InterPro" id="IPR007471">
    <property type="entry name" value="N-end_Aminoacyl_Trfase_N"/>
</dbReference>
<dbReference type="SUPFAM" id="SSF55729">
    <property type="entry name" value="Acyl-CoA N-acyltransferases (Nat)"/>
    <property type="match status" value="1"/>
</dbReference>
<gene>
    <name evidence="8" type="ORF">MKZ38_010269</name>
</gene>
<evidence type="ECO:0000256" key="2">
    <source>
        <dbReference type="ARBA" id="ARBA00012025"/>
    </source>
</evidence>
<reference evidence="8" key="1">
    <citation type="submission" date="2022-07" db="EMBL/GenBank/DDBJ databases">
        <title>Draft genome sequence of Zalerion maritima ATCC 34329, a (micro)plastics degrading marine fungus.</title>
        <authorList>
            <person name="Paco A."/>
            <person name="Goncalves M.F.M."/>
            <person name="Rocha-Santos T.A.P."/>
            <person name="Alves A."/>
        </authorList>
    </citation>
    <scope>NUCLEOTIDE SEQUENCE</scope>
    <source>
        <strain evidence="8">ATCC 34329</strain>
    </source>
</reference>
<feature type="domain" description="N-end aminoacyl transferase N-terminal" evidence="6">
    <location>
        <begin position="2"/>
        <end position="50"/>
    </location>
</feature>
<dbReference type="PANTHER" id="PTHR21367:SF1">
    <property type="entry name" value="ARGINYL-TRNA--PROTEIN TRANSFERASE 1"/>
    <property type="match status" value="1"/>
</dbReference>
<evidence type="ECO:0000259" key="6">
    <source>
        <dbReference type="Pfam" id="PF04376"/>
    </source>
</evidence>
<dbReference type="Proteomes" id="UP001201980">
    <property type="component" value="Unassembled WGS sequence"/>
</dbReference>
<name>A0AAD5RG60_9PEZI</name>